<dbReference type="Proteomes" id="UP000054608">
    <property type="component" value="Unassembled WGS sequence"/>
</dbReference>
<comment type="caution">
    <text evidence="1">The sequence shown here is derived from an EMBL/GenBank/DDBJ whole genome shotgun (WGS) entry which is preliminary data.</text>
</comment>
<dbReference type="EMBL" id="LNYT01000007">
    <property type="protein sequence ID" value="KTD48374.1"/>
    <property type="molecule type" value="Genomic_DNA"/>
</dbReference>
<organism evidence="1 2">
    <name type="scientific">Legionella rubrilucens</name>
    <dbReference type="NCBI Taxonomy" id="458"/>
    <lineage>
        <taxon>Bacteria</taxon>
        <taxon>Pseudomonadati</taxon>
        <taxon>Pseudomonadota</taxon>
        <taxon>Gammaproteobacteria</taxon>
        <taxon>Legionellales</taxon>
        <taxon>Legionellaceae</taxon>
        <taxon>Legionella</taxon>
    </lineage>
</organism>
<evidence type="ECO:0000313" key="1">
    <source>
        <dbReference type="EMBL" id="KTD48374.1"/>
    </source>
</evidence>
<name>A0A0W0XVB1_9GAMM</name>
<proteinExistence type="predicted"/>
<evidence type="ECO:0000313" key="2">
    <source>
        <dbReference type="Proteomes" id="UP000054608"/>
    </source>
</evidence>
<reference evidence="1 2" key="1">
    <citation type="submission" date="2015-11" db="EMBL/GenBank/DDBJ databases">
        <title>Genomic analysis of 38 Legionella species identifies large and diverse effector repertoires.</title>
        <authorList>
            <person name="Burstein D."/>
            <person name="Amaro F."/>
            <person name="Zusman T."/>
            <person name="Lifshitz Z."/>
            <person name="Cohen O."/>
            <person name="Gilbert J.A."/>
            <person name="Pupko T."/>
            <person name="Shuman H.A."/>
            <person name="Segal G."/>
        </authorList>
    </citation>
    <scope>NUCLEOTIDE SEQUENCE [LARGE SCALE GENOMIC DNA]</scope>
    <source>
        <strain evidence="1 2">WA-270A-C2</strain>
    </source>
</reference>
<sequence length="285" mass="33204">MTVEFPLKFSSSGYNELLKKIFTHIHPVDYLTWSNRRYITLTEFAYLAAGFEPYHNGSLNSLLIELKEAIHNIASNEVRKNFYYLDEIVQSQFTNFNRTYNSSNGVDLIDKIISNAKNLLNYAEIINRESLLFNENDYELHSKKNHEGELMWRTGYLVDWAINIARFEIPDEILPFDRDYSIDNEILKKQLTTMDEKRLVHEGWFNTKACRAPKLLALIDGYIQEEELVAANPNRNFSTGNIASYIQRKYEVIRPSQNIEHAIKKLSEVASIKPSGFSFKKKVTQ</sequence>
<dbReference type="RefSeq" id="WP_058530857.1">
    <property type="nucleotide sequence ID" value="NZ_CAAAIN010000001.1"/>
</dbReference>
<protein>
    <submittedName>
        <fullName evidence="1">Uncharacterized protein</fullName>
    </submittedName>
</protein>
<gene>
    <name evidence="1" type="ORF">Lrub_0725</name>
</gene>
<accession>A0A0W0XVB1</accession>
<keyword evidence="2" id="KW-1185">Reference proteome</keyword>
<dbReference type="PATRIC" id="fig|458.5.peg.751"/>
<dbReference type="AlphaFoldDB" id="A0A0W0XVB1"/>
<dbReference type="OrthoDB" id="5653954at2"/>